<name>A0ABR6KYM2_9HYPH</name>
<accession>A0ABR6KYM2</accession>
<dbReference type="EMBL" id="JACHOT010000001">
    <property type="protein sequence ID" value="MBB4649572.1"/>
    <property type="molecule type" value="Genomic_DNA"/>
</dbReference>
<dbReference type="Proteomes" id="UP000539538">
    <property type="component" value="Unassembled WGS sequence"/>
</dbReference>
<gene>
    <name evidence="1" type="ORF">GGQ99_001294</name>
</gene>
<sequence>MTGFYNEMQGVAAELLDEFKQGAVQLKRVTLGTPPNEWTPPPETVETWPLAATVKRLHQRYENGVLIVETGDMVTFAVPEVEPQITDMLVIDGAERVITNLTPIPPAGSVVAYKAWCAA</sequence>
<evidence type="ECO:0000313" key="2">
    <source>
        <dbReference type="Proteomes" id="UP000539538"/>
    </source>
</evidence>
<dbReference type="RefSeq" id="WP_183261450.1">
    <property type="nucleotide sequence ID" value="NZ_BAAAVZ010000003.1"/>
</dbReference>
<comment type="caution">
    <text evidence="1">The sequence shown here is derived from an EMBL/GenBank/DDBJ whole genome shotgun (WGS) entry which is preliminary data.</text>
</comment>
<evidence type="ECO:0000313" key="1">
    <source>
        <dbReference type="EMBL" id="MBB4649572.1"/>
    </source>
</evidence>
<protein>
    <submittedName>
        <fullName evidence="1">Uncharacterized protein</fullName>
    </submittedName>
</protein>
<keyword evidence="2" id="KW-1185">Reference proteome</keyword>
<proteinExistence type="predicted"/>
<organism evidence="1 2">
    <name type="scientific">Aminobacter niigataensis</name>
    <dbReference type="NCBI Taxonomy" id="83265"/>
    <lineage>
        <taxon>Bacteria</taxon>
        <taxon>Pseudomonadati</taxon>
        <taxon>Pseudomonadota</taxon>
        <taxon>Alphaproteobacteria</taxon>
        <taxon>Hyphomicrobiales</taxon>
        <taxon>Phyllobacteriaceae</taxon>
        <taxon>Aminobacter</taxon>
    </lineage>
</organism>
<reference evidence="1 2" key="1">
    <citation type="submission" date="2020-08" db="EMBL/GenBank/DDBJ databases">
        <title>Genomic Encyclopedia of Type Strains, Phase IV (KMG-IV): sequencing the most valuable type-strain genomes for metagenomic binning, comparative biology and taxonomic classification.</title>
        <authorList>
            <person name="Goeker M."/>
        </authorList>
    </citation>
    <scope>NUCLEOTIDE SEQUENCE [LARGE SCALE GENOMIC DNA]</scope>
    <source>
        <strain evidence="1 2">DSM 7050</strain>
    </source>
</reference>